<organism evidence="2 3">
    <name type="scientific">Brassica cretica</name>
    <name type="common">Mustard</name>
    <dbReference type="NCBI Taxonomy" id="69181"/>
    <lineage>
        <taxon>Eukaryota</taxon>
        <taxon>Viridiplantae</taxon>
        <taxon>Streptophyta</taxon>
        <taxon>Embryophyta</taxon>
        <taxon>Tracheophyta</taxon>
        <taxon>Spermatophyta</taxon>
        <taxon>Magnoliopsida</taxon>
        <taxon>eudicotyledons</taxon>
        <taxon>Gunneridae</taxon>
        <taxon>Pentapetalae</taxon>
        <taxon>rosids</taxon>
        <taxon>malvids</taxon>
        <taxon>Brassicales</taxon>
        <taxon>Brassicaceae</taxon>
        <taxon>Brassiceae</taxon>
        <taxon>Brassica</taxon>
    </lineage>
</organism>
<sequence>MCHGSREHAIRSSWTSGTGAGGCKWEARPAGRSSVLSSRKVVQLDQLDGLAHFAESAES</sequence>
<dbReference type="PROSITE" id="PS51257">
    <property type="entry name" value="PROKAR_LIPOPROTEIN"/>
    <property type="match status" value="1"/>
</dbReference>
<feature type="compositionally biased region" description="Basic and acidic residues" evidence="1">
    <location>
        <begin position="1"/>
        <end position="10"/>
    </location>
</feature>
<feature type="region of interest" description="Disordered" evidence="1">
    <location>
        <begin position="1"/>
        <end position="34"/>
    </location>
</feature>
<evidence type="ECO:0000313" key="3">
    <source>
        <dbReference type="Proteomes" id="UP000712600"/>
    </source>
</evidence>
<gene>
    <name evidence="2" type="ORF">F2Q69_00052777</name>
</gene>
<protein>
    <submittedName>
        <fullName evidence="2">Uncharacterized protein</fullName>
    </submittedName>
</protein>
<proteinExistence type="predicted"/>
<evidence type="ECO:0000313" key="2">
    <source>
        <dbReference type="EMBL" id="KAF3487709.1"/>
    </source>
</evidence>
<dbReference type="EMBL" id="QGKX02002183">
    <property type="protein sequence ID" value="KAF3487709.1"/>
    <property type="molecule type" value="Genomic_DNA"/>
</dbReference>
<reference evidence="2" key="1">
    <citation type="submission" date="2019-12" db="EMBL/GenBank/DDBJ databases">
        <title>Genome sequencing and annotation of Brassica cretica.</title>
        <authorList>
            <person name="Studholme D.J."/>
            <person name="Sarris P."/>
        </authorList>
    </citation>
    <scope>NUCLEOTIDE SEQUENCE</scope>
    <source>
        <strain evidence="2">PFS-109/04</strain>
        <tissue evidence="2">Leaf</tissue>
    </source>
</reference>
<dbReference type="Proteomes" id="UP000712600">
    <property type="component" value="Unassembled WGS sequence"/>
</dbReference>
<comment type="caution">
    <text evidence="2">The sequence shown here is derived from an EMBL/GenBank/DDBJ whole genome shotgun (WGS) entry which is preliminary data.</text>
</comment>
<evidence type="ECO:0000256" key="1">
    <source>
        <dbReference type="SAM" id="MobiDB-lite"/>
    </source>
</evidence>
<name>A0A8S9N2D9_BRACR</name>
<dbReference type="AlphaFoldDB" id="A0A8S9N2D9"/>
<accession>A0A8S9N2D9</accession>